<gene>
    <name evidence="1" type="ORF">GMARGA_LOCUS34672</name>
</gene>
<evidence type="ECO:0000313" key="1">
    <source>
        <dbReference type="EMBL" id="CAG8839935.1"/>
    </source>
</evidence>
<keyword evidence="2" id="KW-1185">Reference proteome</keyword>
<accession>A0ABN7WSQ7</accession>
<dbReference type="EMBL" id="CAJVQB010061615">
    <property type="protein sequence ID" value="CAG8839935.1"/>
    <property type="molecule type" value="Genomic_DNA"/>
</dbReference>
<organism evidence="1 2">
    <name type="scientific">Gigaspora margarita</name>
    <dbReference type="NCBI Taxonomy" id="4874"/>
    <lineage>
        <taxon>Eukaryota</taxon>
        <taxon>Fungi</taxon>
        <taxon>Fungi incertae sedis</taxon>
        <taxon>Mucoromycota</taxon>
        <taxon>Glomeromycotina</taxon>
        <taxon>Glomeromycetes</taxon>
        <taxon>Diversisporales</taxon>
        <taxon>Gigasporaceae</taxon>
        <taxon>Gigaspora</taxon>
    </lineage>
</organism>
<feature type="non-terminal residue" evidence="1">
    <location>
        <position position="40"/>
    </location>
</feature>
<sequence length="40" mass="4782">PITYEKQVFLREIAENKAILVEEFDQEKEKQGLSNKKQFL</sequence>
<dbReference type="Proteomes" id="UP000789901">
    <property type="component" value="Unassembled WGS sequence"/>
</dbReference>
<reference evidence="1 2" key="1">
    <citation type="submission" date="2021-06" db="EMBL/GenBank/DDBJ databases">
        <authorList>
            <person name="Kallberg Y."/>
            <person name="Tangrot J."/>
            <person name="Rosling A."/>
        </authorList>
    </citation>
    <scope>NUCLEOTIDE SEQUENCE [LARGE SCALE GENOMIC DNA]</scope>
    <source>
        <strain evidence="1 2">120-4 pot B 10/14</strain>
    </source>
</reference>
<comment type="caution">
    <text evidence="1">The sequence shown here is derived from an EMBL/GenBank/DDBJ whole genome shotgun (WGS) entry which is preliminary data.</text>
</comment>
<feature type="non-terminal residue" evidence="1">
    <location>
        <position position="1"/>
    </location>
</feature>
<name>A0ABN7WSQ7_GIGMA</name>
<evidence type="ECO:0000313" key="2">
    <source>
        <dbReference type="Proteomes" id="UP000789901"/>
    </source>
</evidence>
<proteinExistence type="predicted"/>
<protein>
    <submittedName>
        <fullName evidence="1">16056_t:CDS:1</fullName>
    </submittedName>
</protein>